<feature type="transmembrane region" description="Helical" evidence="1">
    <location>
        <begin position="194"/>
        <end position="215"/>
    </location>
</feature>
<keyword evidence="1" id="KW-1133">Transmembrane helix</keyword>
<dbReference type="EMBL" id="RGGN01000150">
    <property type="protein sequence ID" value="NCU63185.1"/>
    <property type="molecule type" value="Genomic_DNA"/>
</dbReference>
<accession>A0A845SF73</accession>
<feature type="transmembrane region" description="Helical" evidence="1">
    <location>
        <begin position="124"/>
        <end position="142"/>
    </location>
</feature>
<feature type="transmembrane region" description="Helical" evidence="1">
    <location>
        <begin position="88"/>
        <end position="112"/>
    </location>
</feature>
<keyword evidence="1" id="KW-0472">Membrane</keyword>
<protein>
    <recommendedName>
        <fullName evidence="4">DUF998 domain-containing protein</fullName>
    </recommendedName>
</protein>
<organism evidence="2 3">
    <name type="scientific">Candidatus Fonsibacter lacus</name>
    <dbReference type="NCBI Taxonomy" id="2576439"/>
    <lineage>
        <taxon>Bacteria</taxon>
        <taxon>Pseudomonadati</taxon>
        <taxon>Pseudomonadota</taxon>
        <taxon>Alphaproteobacteria</taxon>
        <taxon>Candidatus Pelagibacterales</taxon>
        <taxon>Candidatus Pelagibacterales incertae sedis</taxon>
        <taxon>Candidatus Fonsibacter</taxon>
    </lineage>
</organism>
<reference evidence="2 3" key="1">
    <citation type="submission" date="2018-10" db="EMBL/GenBank/DDBJ databases">
        <title>Iterative Subtractive Binning of Freshwater Chronoseries Metagenomes Recovers Nearly Complete Genomes from over Four Hundred Novel Species.</title>
        <authorList>
            <person name="Rodriguez-R L.M."/>
            <person name="Tsementzi D."/>
            <person name="Luo C."/>
            <person name="Konstantinidis K.T."/>
        </authorList>
    </citation>
    <scope>NUCLEOTIDE SEQUENCE [LARGE SCALE GENOMIC DNA]</scope>
    <source>
        <strain evidence="2">WB7_2B_003</strain>
    </source>
</reference>
<feature type="transmembrane region" description="Helical" evidence="1">
    <location>
        <begin position="163"/>
        <end position="182"/>
    </location>
</feature>
<feature type="transmembrane region" description="Helical" evidence="1">
    <location>
        <begin position="51"/>
        <end position="76"/>
    </location>
</feature>
<evidence type="ECO:0000256" key="1">
    <source>
        <dbReference type="SAM" id="Phobius"/>
    </source>
</evidence>
<evidence type="ECO:0000313" key="3">
    <source>
        <dbReference type="Proteomes" id="UP000572953"/>
    </source>
</evidence>
<sequence>MLIQRLSLGLFIIPLVTVFVCLGVVIALNIYEPCNPFIDGCYTISRIGRSYPGVLIFKPMMLITAILIIAYCFEHIRIFKKFLISKIYLNLILLFGLVSSICLLTYILFLGIEGSEIWKFMRRGGIFIYIISLVFAQFFIALSYKKLKNDYQVILSSKVIKIIFYHSLIIVIFGFVLFLFTNRYLQLTTWNTRIIIEWNYFLFMSLFFLNTYFVWKKN</sequence>
<name>A0A845SF73_9PROT</name>
<dbReference type="AlphaFoldDB" id="A0A845SF73"/>
<gene>
    <name evidence="2" type="ORF">EBV78_03765</name>
</gene>
<comment type="caution">
    <text evidence="2">The sequence shown here is derived from an EMBL/GenBank/DDBJ whole genome shotgun (WGS) entry which is preliminary data.</text>
</comment>
<proteinExistence type="predicted"/>
<keyword evidence="1" id="KW-0812">Transmembrane</keyword>
<dbReference type="Proteomes" id="UP000572953">
    <property type="component" value="Unassembled WGS sequence"/>
</dbReference>
<evidence type="ECO:0008006" key="4">
    <source>
        <dbReference type="Google" id="ProtNLM"/>
    </source>
</evidence>
<feature type="transmembrane region" description="Helical" evidence="1">
    <location>
        <begin position="7"/>
        <end position="31"/>
    </location>
</feature>
<evidence type="ECO:0000313" key="2">
    <source>
        <dbReference type="EMBL" id="NCU63185.1"/>
    </source>
</evidence>